<feature type="non-terminal residue" evidence="5">
    <location>
        <position position="1"/>
    </location>
</feature>
<feature type="domain" description="SH3" evidence="4">
    <location>
        <begin position="365"/>
        <end position="437"/>
    </location>
</feature>
<dbReference type="InterPro" id="IPR036028">
    <property type="entry name" value="SH3-like_dom_sf"/>
</dbReference>
<organism evidence="5 6">
    <name type="scientific">Characodon lateralis</name>
    <dbReference type="NCBI Taxonomy" id="208331"/>
    <lineage>
        <taxon>Eukaryota</taxon>
        <taxon>Metazoa</taxon>
        <taxon>Chordata</taxon>
        <taxon>Craniata</taxon>
        <taxon>Vertebrata</taxon>
        <taxon>Euteleostomi</taxon>
        <taxon>Actinopterygii</taxon>
        <taxon>Neopterygii</taxon>
        <taxon>Teleostei</taxon>
        <taxon>Neoteleostei</taxon>
        <taxon>Acanthomorphata</taxon>
        <taxon>Ovalentaria</taxon>
        <taxon>Atherinomorphae</taxon>
        <taxon>Cyprinodontiformes</taxon>
        <taxon>Goodeidae</taxon>
        <taxon>Characodon</taxon>
    </lineage>
</organism>
<dbReference type="Pfam" id="PF14604">
    <property type="entry name" value="SH3_9"/>
    <property type="match status" value="1"/>
</dbReference>
<sequence length="437" mass="46542">GPHPTSFVTVPLKKGPPVPPPPKVTPTKEVAEEQIIDLFGGEFLPAPSPSQPNERPGESLLDLDFDAFQPDDSVSPIPQTAVPWDMWSANSQPAQPAADAGFTADWSADFGSMSANGDVASAAVPIASEMPEGQQVGVQGGAQCWPQAESSTPGGDTTSVQDSEPRRKEDEDVAAPSFFTDFDKLNEVESEKTEVPEASQKQAADKHNKATAPHGGGEQCTNPSIAAGEDTEHQPVEAKIEEMPAPPAGEVREHEAGSDVEEEKEKSLDTLHEEEQAIKAGIPEEEPPEVPQADETKSCEGESAPSERMPIPSVVIEPASSNEGDDDRDADIISPTSVSDNSVTSQSNTLKHMIPSGGGSGFPDDFLYKVETMHDFEAANSDELELKRGDVVLVVPTASVEDQEAGWLTGMKESDWLNLGVGAQKGLFPENFTQRLE</sequence>
<gene>
    <name evidence="5" type="ORF">CHARACLAT_014663</name>
</gene>
<feature type="compositionally biased region" description="Basic and acidic residues" evidence="3">
    <location>
        <begin position="250"/>
        <end position="277"/>
    </location>
</feature>
<proteinExistence type="predicted"/>
<dbReference type="PROSITE" id="PS50002">
    <property type="entry name" value="SH3"/>
    <property type="match status" value="1"/>
</dbReference>
<dbReference type="PRINTS" id="PR00452">
    <property type="entry name" value="SH3DOMAIN"/>
</dbReference>
<dbReference type="EMBL" id="JAHUTJ010025699">
    <property type="protein sequence ID" value="MED6274269.1"/>
    <property type="molecule type" value="Genomic_DNA"/>
</dbReference>
<protein>
    <recommendedName>
        <fullName evidence="4">SH3 domain-containing protein</fullName>
    </recommendedName>
</protein>
<keyword evidence="6" id="KW-1185">Reference proteome</keyword>
<feature type="compositionally biased region" description="Pro residues" evidence="3">
    <location>
        <begin position="14"/>
        <end position="24"/>
    </location>
</feature>
<evidence type="ECO:0000313" key="5">
    <source>
        <dbReference type="EMBL" id="MED6274269.1"/>
    </source>
</evidence>
<feature type="region of interest" description="Disordered" evidence="3">
    <location>
        <begin position="130"/>
        <end position="362"/>
    </location>
</feature>
<reference evidence="5 6" key="1">
    <citation type="submission" date="2021-06" db="EMBL/GenBank/DDBJ databases">
        <authorList>
            <person name="Palmer J.M."/>
        </authorList>
    </citation>
    <scope>NUCLEOTIDE SEQUENCE [LARGE SCALE GENOMIC DNA]</scope>
    <source>
        <strain evidence="5 6">CL_MEX2019</strain>
        <tissue evidence="5">Muscle</tissue>
    </source>
</reference>
<feature type="compositionally biased region" description="Basic and acidic residues" evidence="3">
    <location>
        <begin position="230"/>
        <end position="242"/>
    </location>
</feature>
<feature type="region of interest" description="Disordered" evidence="3">
    <location>
        <begin position="1"/>
        <end position="28"/>
    </location>
</feature>
<dbReference type="PANTHER" id="PTHR46514:SF2">
    <property type="entry name" value="AMPHIPHYSIN"/>
    <property type="match status" value="1"/>
</dbReference>
<evidence type="ECO:0000259" key="4">
    <source>
        <dbReference type="PROSITE" id="PS50002"/>
    </source>
</evidence>
<dbReference type="SUPFAM" id="SSF50044">
    <property type="entry name" value="SH3-domain"/>
    <property type="match status" value="1"/>
</dbReference>
<dbReference type="SMART" id="SM00326">
    <property type="entry name" value="SH3"/>
    <property type="match status" value="1"/>
</dbReference>
<evidence type="ECO:0000256" key="3">
    <source>
        <dbReference type="SAM" id="MobiDB-lite"/>
    </source>
</evidence>
<dbReference type="InterPro" id="IPR003005">
    <property type="entry name" value="Amphiphysin"/>
</dbReference>
<feature type="compositionally biased region" description="Low complexity" evidence="3">
    <location>
        <begin position="133"/>
        <end position="143"/>
    </location>
</feature>
<evidence type="ECO:0000256" key="2">
    <source>
        <dbReference type="PROSITE-ProRule" id="PRU00192"/>
    </source>
</evidence>
<accession>A0ABU7DKI8</accession>
<evidence type="ECO:0000313" key="6">
    <source>
        <dbReference type="Proteomes" id="UP001352852"/>
    </source>
</evidence>
<dbReference type="Proteomes" id="UP001352852">
    <property type="component" value="Unassembled WGS sequence"/>
</dbReference>
<comment type="caution">
    <text evidence="5">The sequence shown here is derived from an EMBL/GenBank/DDBJ whole genome shotgun (WGS) entry which is preliminary data.</text>
</comment>
<evidence type="ECO:0000256" key="1">
    <source>
        <dbReference type="ARBA" id="ARBA00022443"/>
    </source>
</evidence>
<name>A0ABU7DKI8_9TELE</name>
<dbReference type="InterPro" id="IPR001452">
    <property type="entry name" value="SH3_domain"/>
</dbReference>
<dbReference type="PANTHER" id="PTHR46514">
    <property type="entry name" value="AMPHIPHYSIN"/>
    <property type="match status" value="1"/>
</dbReference>
<feature type="compositionally biased region" description="Polar residues" evidence="3">
    <location>
        <begin position="334"/>
        <end position="350"/>
    </location>
</feature>
<feature type="compositionally biased region" description="Basic and acidic residues" evidence="3">
    <location>
        <begin position="181"/>
        <end position="195"/>
    </location>
</feature>
<feature type="compositionally biased region" description="Polar residues" evidence="3">
    <location>
        <begin position="148"/>
        <end position="162"/>
    </location>
</feature>
<dbReference type="Gene3D" id="2.30.30.40">
    <property type="entry name" value="SH3 Domains"/>
    <property type="match status" value="1"/>
</dbReference>
<keyword evidence="1 2" id="KW-0728">SH3 domain</keyword>